<evidence type="ECO:0000256" key="2">
    <source>
        <dbReference type="ARBA" id="ARBA00008105"/>
    </source>
</evidence>
<comment type="subcellular location">
    <subcellularLocation>
        <location evidence="1">Nucleus</location>
        <location evidence="1">Nucleolus</location>
    </subcellularLocation>
</comment>
<protein>
    <recommendedName>
        <fullName evidence="3">Probable U3 small nucleolar RNA-associated protein 11</fullName>
    </recommendedName>
</protein>
<dbReference type="GO" id="GO:0006364">
    <property type="term" value="P:rRNA processing"/>
    <property type="evidence" value="ECO:0007669"/>
    <property type="project" value="UniProtKB-KW"/>
</dbReference>
<dbReference type="STRING" id="126957.T1J460"/>
<evidence type="ECO:0000256" key="1">
    <source>
        <dbReference type="ARBA" id="ARBA00004604"/>
    </source>
</evidence>
<reference evidence="8" key="1">
    <citation type="submission" date="2011-05" db="EMBL/GenBank/DDBJ databases">
        <authorList>
            <person name="Richards S.R."/>
            <person name="Qu J."/>
            <person name="Jiang H."/>
            <person name="Jhangiani S.N."/>
            <person name="Agravi P."/>
            <person name="Goodspeed R."/>
            <person name="Gross S."/>
            <person name="Mandapat C."/>
            <person name="Jackson L."/>
            <person name="Mathew T."/>
            <person name="Pu L."/>
            <person name="Thornton R."/>
            <person name="Saada N."/>
            <person name="Wilczek-Boney K.B."/>
            <person name="Lee S."/>
            <person name="Kovar C."/>
            <person name="Wu Y."/>
            <person name="Scherer S.E."/>
            <person name="Worley K.C."/>
            <person name="Muzny D.M."/>
            <person name="Gibbs R."/>
        </authorList>
    </citation>
    <scope>NUCLEOTIDE SEQUENCE</scope>
    <source>
        <strain evidence="8">Brora</strain>
    </source>
</reference>
<keyword evidence="8" id="KW-1185">Reference proteome</keyword>
<keyword evidence="5" id="KW-0539">Nucleus</keyword>
<feature type="compositionally biased region" description="Polar residues" evidence="6">
    <location>
        <begin position="1"/>
        <end position="11"/>
    </location>
</feature>
<reference evidence="7" key="2">
    <citation type="submission" date="2015-02" db="UniProtKB">
        <authorList>
            <consortium name="EnsemblMetazoa"/>
        </authorList>
    </citation>
    <scope>IDENTIFICATION</scope>
</reference>
<evidence type="ECO:0000313" key="7">
    <source>
        <dbReference type="EnsemblMetazoa" id="SMAR008390-PA"/>
    </source>
</evidence>
<feature type="region of interest" description="Disordered" evidence="6">
    <location>
        <begin position="1"/>
        <end position="24"/>
    </location>
</feature>
<dbReference type="eggNOG" id="KOG3237">
    <property type="taxonomic scope" value="Eukaryota"/>
</dbReference>
<evidence type="ECO:0000313" key="8">
    <source>
        <dbReference type="Proteomes" id="UP000014500"/>
    </source>
</evidence>
<dbReference type="GO" id="GO:0032040">
    <property type="term" value="C:small-subunit processome"/>
    <property type="evidence" value="ECO:0007669"/>
    <property type="project" value="InterPro"/>
</dbReference>
<dbReference type="PANTHER" id="PTHR12838">
    <property type="entry name" value="U3 SMALL NUCLEOLAR RNA-ASSOCIATED PROTEIN 11"/>
    <property type="match status" value="1"/>
</dbReference>
<name>T1J460_STRMM</name>
<proteinExistence type="inferred from homology"/>
<dbReference type="PANTHER" id="PTHR12838:SF0">
    <property type="entry name" value="U3 SMALL NUCLEOLAR RNA-ASSOCIATED PROTEIN 11-RELATED"/>
    <property type="match status" value="1"/>
</dbReference>
<evidence type="ECO:0000256" key="6">
    <source>
        <dbReference type="SAM" id="MobiDB-lite"/>
    </source>
</evidence>
<dbReference type="EMBL" id="JH431838">
    <property type="status" value="NOT_ANNOTATED_CDS"/>
    <property type="molecule type" value="Genomic_DNA"/>
</dbReference>
<dbReference type="PhylomeDB" id="T1J460"/>
<dbReference type="OMA" id="DLKYVVM"/>
<dbReference type="InterPro" id="IPR007144">
    <property type="entry name" value="SSU_processome_Utp11"/>
</dbReference>
<dbReference type="Proteomes" id="UP000014500">
    <property type="component" value="Unassembled WGS sequence"/>
</dbReference>
<evidence type="ECO:0000256" key="5">
    <source>
        <dbReference type="ARBA" id="ARBA00023242"/>
    </source>
</evidence>
<dbReference type="EnsemblMetazoa" id="SMAR008390-RA">
    <property type="protein sequence ID" value="SMAR008390-PA"/>
    <property type="gene ID" value="SMAR008390"/>
</dbReference>
<accession>T1J460</accession>
<dbReference type="Pfam" id="PF03998">
    <property type="entry name" value="Utp11"/>
    <property type="match status" value="1"/>
</dbReference>
<dbReference type="AlphaFoldDB" id="T1J460"/>
<dbReference type="HOGENOM" id="CLU_061887_2_0_1"/>
<evidence type="ECO:0000256" key="4">
    <source>
        <dbReference type="ARBA" id="ARBA00022552"/>
    </source>
</evidence>
<sequence length="276" mass="32757">MIQVHENSGFSSRRETSGRNSTAVAPLLSSSDKFTRVKRFHWQAITLWEKKKQLPRDHQTKERVIKKLRKKALEKNPDEFYFHMINSQVDEDGEHHEKSEEEVVTTDQIRLMQSQDLRYVSMKQSMEARKIEKMKSSLHLLSVADKPPVHHTFFVDTQREVDELDLAARLDTAPQLLDRNYNRPRNETLRNKRLRVASDDIEATRHEMKRSYEMLARRIEREKQLFTIAQKLEVKRHLANKKEAAPKRVHKETKSLAPANENVFLWMRRNEVLVRI</sequence>
<comment type="similarity">
    <text evidence="2">Belongs to the UTP11 family.</text>
</comment>
<evidence type="ECO:0000256" key="3">
    <source>
        <dbReference type="ARBA" id="ARBA00020121"/>
    </source>
</evidence>
<keyword evidence="4" id="KW-0698">rRNA processing</keyword>
<organism evidence="7 8">
    <name type="scientific">Strigamia maritima</name>
    <name type="common">European centipede</name>
    <name type="synonym">Geophilus maritimus</name>
    <dbReference type="NCBI Taxonomy" id="126957"/>
    <lineage>
        <taxon>Eukaryota</taxon>
        <taxon>Metazoa</taxon>
        <taxon>Ecdysozoa</taxon>
        <taxon>Arthropoda</taxon>
        <taxon>Myriapoda</taxon>
        <taxon>Chilopoda</taxon>
        <taxon>Pleurostigmophora</taxon>
        <taxon>Geophilomorpha</taxon>
        <taxon>Linotaeniidae</taxon>
        <taxon>Strigamia</taxon>
    </lineage>
</organism>